<dbReference type="SMART" id="SM00724">
    <property type="entry name" value="TLC"/>
    <property type="match status" value="1"/>
</dbReference>
<feature type="transmembrane region" description="Helical" evidence="6">
    <location>
        <begin position="115"/>
        <end position="141"/>
    </location>
</feature>
<feature type="transmembrane region" description="Helical" evidence="6">
    <location>
        <begin position="14"/>
        <end position="36"/>
    </location>
</feature>
<dbReference type="InterPro" id="IPR006634">
    <property type="entry name" value="TLC-dom"/>
</dbReference>
<dbReference type="PROSITE" id="PS50922">
    <property type="entry name" value="TLC"/>
    <property type="match status" value="1"/>
</dbReference>
<gene>
    <name evidence="8" type="ORF">TCHU04912_LOCUS7542</name>
</gene>
<evidence type="ECO:0000256" key="6">
    <source>
        <dbReference type="SAM" id="Phobius"/>
    </source>
</evidence>
<name>A0A7S1X1S9_9CHLO</name>
<dbReference type="GO" id="GO:0016020">
    <property type="term" value="C:membrane"/>
    <property type="evidence" value="ECO:0007669"/>
    <property type="project" value="UniProtKB-SubCell"/>
</dbReference>
<keyword evidence="4 5" id="KW-0472">Membrane</keyword>
<sequence>MAWPDLASLGEQPVMAQVVGSGIAFTGAFLVARFLIFPKLSFDFANRSISIVHSLVALFFTARALDLTDPLARVGGQPTNDKEIVALAVSLGYFTYDTICCMCDSLDVVGNLHHVATIAGLVVGVFNGTCGAELVGCLFLMEVSTPFMHLRCLFRELGMKDSSLASINQTVFGITYIICRAVISTPLVYKTLTVPTLGWEHLLVKGGATGIWLVSMFWLKKILEVALGLGGKKKKSS</sequence>
<accession>A0A7S1X1S9</accession>
<keyword evidence="3 6" id="KW-1133">Transmembrane helix</keyword>
<evidence type="ECO:0000256" key="2">
    <source>
        <dbReference type="ARBA" id="ARBA00022692"/>
    </source>
</evidence>
<feature type="transmembrane region" description="Helical" evidence="6">
    <location>
        <begin position="48"/>
        <end position="65"/>
    </location>
</feature>
<evidence type="ECO:0000256" key="5">
    <source>
        <dbReference type="PROSITE-ProRule" id="PRU00205"/>
    </source>
</evidence>
<feature type="domain" description="TLC" evidence="7">
    <location>
        <begin position="39"/>
        <end position="231"/>
    </location>
</feature>
<organism evidence="8">
    <name type="scientific">Tetraselmis chuii</name>
    <dbReference type="NCBI Taxonomy" id="63592"/>
    <lineage>
        <taxon>Eukaryota</taxon>
        <taxon>Viridiplantae</taxon>
        <taxon>Chlorophyta</taxon>
        <taxon>core chlorophytes</taxon>
        <taxon>Chlorodendrophyceae</taxon>
        <taxon>Chlorodendrales</taxon>
        <taxon>Chlorodendraceae</taxon>
        <taxon>Tetraselmis</taxon>
    </lineage>
</organism>
<reference evidence="8" key="1">
    <citation type="submission" date="2021-01" db="EMBL/GenBank/DDBJ databases">
        <authorList>
            <person name="Corre E."/>
            <person name="Pelletier E."/>
            <person name="Niang G."/>
            <person name="Scheremetjew M."/>
            <person name="Finn R."/>
            <person name="Kale V."/>
            <person name="Holt S."/>
            <person name="Cochrane G."/>
            <person name="Meng A."/>
            <person name="Brown T."/>
            <person name="Cohen L."/>
        </authorList>
    </citation>
    <scope>NUCLEOTIDE SEQUENCE</scope>
    <source>
        <strain evidence="8">PLY429</strain>
    </source>
</reference>
<dbReference type="PANTHER" id="PTHR31898">
    <property type="entry name" value="TRANSMEMBRANE PROTEIN 136"/>
    <property type="match status" value="1"/>
</dbReference>
<evidence type="ECO:0000313" key="8">
    <source>
        <dbReference type="EMBL" id="CAD9205306.1"/>
    </source>
</evidence>
<evidence type="ECO:0000256" key="1">
    <source>
        <dbReference type="ARBA" id="ARBA00004141"/>
    </source>
</evidence>
<dbReference type="InterPro" id="IPR042512">
    <property type="entry name" value="TLCD5"/>
</dbReference>
<dbReference type="PANTHER" id="PTHR31898:SF1">
    <property type="entry name" value="TLC DOMAIN-CONTAINING PROTEIN 5"/>
    <property type="match status" value="1"/>
</dbReference>
<dbReference type="Pfam" id="PF03798">
    <property type="entry name" value="TRAM_LAG1_CLN8"/>
    <property type="match status" value="1"/>
</dbReference>
<feature type="transmembrane region" description="Helical" evidence="6">
    <location>
        <begin position="203"/>
        <end position="219"/>
    </location>
</feature>
<evidence type="ECO:0000256" key="3">
    <source>
        <dbReference type="ARBA" id="ARBA00022989"/>
    </source>
</evidence>
<dbReference type="AlphaFoldDB" id="A0A7S1X1S9"/>
<evidence type="ECO:0000256" key="4">
    <source>
        <dbReference type="ARBA" id="ARBA00023136"/>
    </source>
</evidence>
<dbReference type="EMBL" id="HBGG01014819">
    <property type="protein sequence ID" value="CAD9205306.1"/>
    <property type="molecule type" value="Transcribed_RNA"/>
</dbReference>
<evidence type="ECO:0000259" key="7">
    <source>
        <dbReference type="PROSITE" id="PS50922"/>
    </source>
</evidence>
<protein>
    <recommendedName>
        <fullName evidence="7">TLC domain-containing protein</fullName>
    </recommendedName>
</protein>
<comment type="subcellular location">
    <subcellularLocation>
        <location evidence="1">Membrane</location>
        <topology evidence="1">Multi-pass membrane protein</topology>
    </subcellularLocation>
</comment>
<proteinExistence type="predicted"/>
<feature type="transmembrane region" description="Helical" evidence="6">
    <location>
        <begin position="162"/>
        <end position="183"/>
    </location>
</feature>
<keyword evidence="2 5" id="KW-0812">Transmembrane</keyword>